<dbReference type="EMBL" id="KV440974">
    <property type="protein sequence ID" value="OAD77460.1"/>
    <property type="molecule type" value="Genomic_DNA"/>
</dbReference>
<dbReference type="SMART" id="SM00533">
    <property type="entry name" value="MUTSd"/>
    <property type="match status" value="1"/>
</dbReference>
<proteinExistence type="inferred from homology"/>
<feature type="coiled-coil region" evidence="7">
    <location>
        <begin position="501"/>
        <end position="535"/>
    </location>
</feature>
<dbReference type="RefSeq" id="XP_018295500.1">
    <property type="nucleotide sequence ID" value="XM_018428056.1"/>
</dbReference>
<accession>A0A163E984</accession>
<dbReference type="Gene3D" id="3.40.1170.10">
    <property type="entry name" value="DNA repair protein MutS, domain I"/>
    <property type="match status" value="1"/>
</dbReference>
<comment type="function">
    <text evidence="6">Component of the post-replicative DNA mismatch repair system (MMR).</text>
</comment>
<keyword evidence="4" id="KW-0067">ATP-binding</keyword>
<dbReference type="InterPro" id="IPR007861">
    <property type="entry name" value="DNA_mismatch_repair_MutS_clamp"/>
</dbReference>
<dbReference type="InterPro" id="IPR016151">
    <property type="entry name" value="DNA_mismatch_repair_MutS_N"/>
</dbReference>
<dbReference type="SUPFAM" id="SSF53150">
    <property type="entry name" value="DNA repair protein MutS, domain II"/>
    <property type="match status" value="1"/>
</dbReference>
<feature type="non-terminal residue" evidence="9">
    <location>
        <position position="1"/>
    </location>
</feature>
<sequence length="931" mass="105986">RYAWLQNIKDANGTPKGSPDYDPRTLYIPTSAWNGFTPFEKQYWEIKCKLWDAVVFFKKGKFFEIYEGDADIGHQEFGLKMTDRVNMRMAGVPESSFDNWASQFVAKGYKVAKVEQKETALGKSMRERDIGGKADQVVKRELSSILTAGTLVDLDMLTSQLGTYCMAIKEQAYSEHDPPLFGVCFVDTSTAEINLTYFEDDLNRTMLETLLVQIRPKELVVEKGRLSSETEKVIKRALHEPIWNRLIPEEEFWDSRRTEEEIRTSGYFGQDTDMDYLESWPTDLREAIKHPLCLSAFGGLLWYLRLLKIDQPLVSAKHIQNYDPVRSATSLVLNGQTLINLDILKNIYDGSTDGTLLKLLDNTITPFGKRLFQQWLCHPLLKKDAINDRLDAVEDLLRLHSLRDNLTQNLSKLPDLERLISRIHAGSCKVKYFLSTLSGFEKAMDTFRNLEKHSSEFTSTLIKKIIRSFPNLEDKLNYFRNAFVMQNLDMDYQKMYAMVPIDGSDEKWDEIQQNIKDIENKFERHLAEISKGKKQSFVYTHSGKDIFLIQTPKGTSVPREWIVVSDTAKFVRYRNSTTVSLVKTYKELLETKSSYIKGFTKKVYAVFDQEYKMWLLAVQCLAELDGLMSLSKGSFKLGAPSCRPQFVEQEKGMIEFKDLRHPCVVPGMASEFVPNDVCLGGAKANMIILTGPNMGGKSTLLRQTCIGIIMAQLGCYVPAESAKLTPCDKIYTRIGANDNIMAGQSTFMVELSETSRILKEATNKSMVILDELGRGTSTHDGYAIAYAVLYRLITHIGCLGVFATHYQGLCHEFIERKLVRNMYMNYFVNTDENDITFLYKLTEGICEKSFGMNIAQKAGILPSVIKKAIQASNDFEKSSRIKDSTYRKDSQIKVQNTPSERADIAFALSLGTSPSNEKSKDLVEKLKRMTL</sequence>
<protein>
    <recommendedName>
        <fullName evidence="8">DNA mismatch repair proteins mutS family domain-containing protein</fullName>
    </recommendedName>
</protein>
<dbReference type="GO" id="GO:0032301">
    <property type="term" value="C:MutSalpha complex"/>
    <property type="evidence" value="ECO:0007669"/>
    <property type="project" value="TreeGrafter"/>
</dbReference>
<dbReference type="SUPFAM" id="SSF55271">
    <property type="entry name" value="DNA repair protein MutS, domain I"/>
    <property type="match status" value="1"/>
</dbReference>
<dbReference type="InterPro" id="IPR036678">
    <property type="entry name" value="MutS_con_dom_sf"/>
</dbReference>
<evidence type="ECO:0000313" key="9">
    <source>
        <dbReference type="EMBL" id="OAD77460.1"/>
    </source>
</evidence>
<feature type="domain" description="DNA mismatch repair proteins mutS family" evidence="8">
    <location>
        <begin position="765"/>
        <end position="781"/>
    </location>
</feature>
<dbReference type="Pfam" id="PF01624">
    <property type="entry name" value="MutS_I"/>
    <property type="match status" value="1"/>
</dbReference>
<gene>
    <name evidence="9" type="ORF">PHYBLDRAFT_108618</name>
</gene>
<dbReference type="FunFam" id="3.40.1170.10:FF:000002">
    <property type="entry name" value="DNA mismatch repair protein"/>
    <property type="match status" value="1"/>
</dbReference>
<dbReference type="InterPro" id="IPR036187">
    <property type="entry name" value="DNA_mismatch_repair_MutS_sf"/>
</dbReference>
<dbReference type="Pfam" id="PF00488">
    <property type="entry name" value="MutS_V"/>
    <property type="match status" value="1"/>
</dbReference>
<dbReference type="Gene3D" id="3.30.420.110">
    <property type="entry name" value="MutS, connector domain"/>
    <property type="match status" value="1"/>
</dbReference>
<dbReference type="GO" id="GO:0140664">
    <property type="term" value="F:ATP-dependent DNA damage sensor activity"/>
    <property type="evidence" value="ECO:0007669"/>
    <property type="project" value="InterPro"/>
</dbReference>
<dbReference type="PANTHER" id="PTHR11361">
    <property type="entry name" value="DNA MISMATCH REPAIR PROTEIN MUTS FAMILY MEMBER"/>
    <property type="match status" value="1"/>
</dbReference>
<dbReference type="Pfam" id="PF05188">
    <property type="entry name" value="MutS_II"/>
    <property type="match status" value="1"/>
</dbReference>
<dbReference type="OrthoDB" id="10252754at2759"/>
<dbReference type="Gene3D" id="1.10.1420.10">
    <property type="match status" value="2"/>
</dbReference>
<dbReference type="Pfam" id="PF05190">
    <property type="entry name" value="MutS_IV"/>
    <property type="match status" value="1"/>
</dbReference>
<dbReference type="InterPro" id="IPR017261">
    <property type="entry name" value="DNA_mismatch_repair_MutS/MSH"/>
</dbReference>
<evidence type="ECO:0000313" key="10">
    <source>
        <dbReference type="Proteomes" id="UP000077315"/>
    </source>
</evidence>
<dbReference type="VEuPathDB" id="FungiDB:PHYBLDRAFT_108618"/>
<dbReference type="SMART" id="SM00534">
    <property type="entry name" value="MUTSac"/>
    <property type="match status" value="1"/>
</dbReference>
<keyword evidence="3 6" id="KW-0227">DNA damage</keyword>
<dbReference type="PIRSF" id="PIRSF037677">
    <property type="entry name" value="DNA_mis_repair_Msh6"/>
    <property type="match status" value="1"/>
</dbReference>
<dbReference type="Proteomes" id="UP000077315">
    <property type="component" value="Unassembled WGS sequence"/>
</dbReference>
<keyword evidence="2 6" id="KW-0547">Nucleotide-binding</keyword>
<dbReference type="PROSITE" id="PS00486">
    <property type="entry name" value="DNA_MISMATCH_REPAIR_2"/>
    <property type="match status" value="1"/>
</dbReference>
<dbReference type="InParanoid" id="A0A163E984"/>
<dbReference type="FunCoup" id="A0A163E984">
    <property type="interactions" value="802"/>
</dbReference>
<dbReference type="InterPro" id="IPR045076">
    <property type="entry name" value="MutS"/>
</dbReference>
<evidence type="ECO:0000259" key="8">
    <source>
        <dbReference type="PROSITE" id="PS00486"/>
    </source>
</evidence>
<dbReference type="PANTHER" id="PTHR11361:SF148">
    <property type="entry name" value="DNA MISMATCH REPAIR PROTEIN MSH6"/>
    <property type="match status" value="1"/>
</dbReference>
<dbReference type="InterPro" id="IPR007860">
    <property type="entry name" value="DNA_mmatch_repair_MutS_con_dom"/>
</dbReference>
<keyword evidence="10" id="KW-1185">Reference proteome</keyword>
<evidence type="ECO:0000256" key="2">
    <source>
        <dbReference type="ARBA" id="ARBA00022741"/>
    </source>
</evidence>
<dbReference type="GO" id="GO:0005524">
    <property type="term" value="F:ATP binding"/>
    <property type="evidence" value="ECO:0007669"/>
    <property type="project" value="UniProtKB-KW"/>
</dbReference>
<dbReference type="NCBIfam" id="NF003810">
    <property type="entry name" value="PRK05399.1"/>
    <property type="match status" value="1"/>
</dbReference>
<evidence type="ECO:0000256" key="3">
    <source>
        <dbReference type="ARBA" id="ARBA00022763"/>
    </source>
</evidence>
<keyword evidence="6" id="KW-0234">DNA repair</keyword>
<dbReference type="GO" id="GO:0006298">
    <property type="term" value="P:mismatch repair"/>
    <property type="evidence" value="ECO:0007669"/>
    <property type="project" value="InterPro"/>
</dbReference>
<dbReference type="GO" id="GO:0030983">
    <property type="term" value="F:mismatched DNA binding"/>
    <property type="evidence" value="ECO:0007669"/>
    <property type="project" value="InterPro"/>
</dbReference>
<evidence type="ECO:0000256" key="4">
    <source>
        <dbReference type="ARBA" id="ARBA00022840"/>
    </source>
</evidence>
<dbReference type="InterPro" id="IPR000432">
    <property type="entry name" value="DNA_mismatch_repair_MutS_C"/>
</dbReference>
<reference evidence="10" key="1">
    <citation type="submission" date="2015-06" db="EMBL/GenBank/DDBJ databases">
        <title>Expansion of signal transduction pathways in fungi by whole-genome duplication.</title>
        <authorList>
            <consortium name="DOE Joint Genome Institute"/>
            <person name="Corrochano L.M."/>
            <person name="Kuo A."/>
            <person name="Marcet-Houben M."/>
            <person name="Polaino S."/>
            <person name="Salamov A."/>
            <person name="Villalobos J.M."/>
            <person name="Alvarez M.I."/>
            <person name="Avalos J."/>
            <person name="Benito E.P."/>
            <person name="Benoit I."/>
            <person name="Burger G."/>
            <person name="Camino L.P."/>
            <person name="Canovas D."/>
            <person name="Cerda-Olmedo E."/>
            <person name="Cheng J.-F."/>
            <person name="Dominguez A."/>
            <person name="Elias M."/>
            <person name="Eslava A.P."/>
            <person name="Glaser F."/>
            <person name="Grimwood J."/>
            <person name="Gutierrez G."/>
            <person name="Heitman J."/>
            <person name="Henrissat B."/>
            <person name="Iturriaga E.A."/>
            <person name="Lang B.F."/>
            <person name="Lavin J.L."/>
            <person name="Lee S."/>
            <person name="Li W."/>
            <person name="Lindquist E."/>
            <person name="Lopez-Garcia S."/>
            <person name="Luque E.M."/>
            <person name="Marcos A.T."/>
            <person name="Martin J."/>
            <person name="McCluskey K."/>
            <person name="Medina H.R."/>
            <person name="Miralles-Duran A."/>
            <person name="Miyazaki A."/>
            <person name="Munoz-Torres E."/>
            <person name="Oguiza J.A."/>
            <person name="Ohm R."/>
            <person name="Olmedo M."/>
            <person name="Orejas M."/>
            <person name="Ortiz-Castellanos L."/>
            <person name="Pisabarro A.G."/>
            <person name="Rodriguez-Romero J."/>
            <person name="Ruiz-Herrera J."/>
            <person name="Ruiz-Vazquez R."/>
            <person name="Sanz C."/>
            <person name="Schackwitz W."/>
            <person name="Schmutz J."/>
            <person name="Shahriari M."/>
            <person name="Shelest E."/>
            <person name="Silva-Franco F."/>
            <person name="Soanes D."/>
            <person name="Syed K."/>
            <person name="Tagua V.G."/>
            <person name="Talbot N.J."/>
            <person name="Thon M."/>
            <person name="De vries R.P."/>
            <person name="Wiebenga A."/>
            <person name="Yadav J.S."/>
            <person name="Braun E.L."/>
            <person name="Baker S."/>
            <person name="Garre V."/>
            <person name="Horwitz B."/>
            <person name="Torres-Martinez S."/>
            <person name="Idnurm A."/>
            <person name="Herrera-Estrella A."/>
            <person name="Gabaldon T."/>
            <person name="Grigoriev I.V."/>
        </authorList>
    </citation>
    <scope>NUCLEOTIDE SEQUENCE [LARGE SCALE GENOMIC DNA]</scope>
    <source>
        <strain evidence="10">NRRL 1555(-)</strain>
    </source>
</reference>
<name>A0A163E984_PHYB8</name>
<dbReference type="SUPFAM" id="SSF48334">
    <property type="entry name" value="DNA repair protein MutS, domain III"/>
    <property type="match status" value="1"/>
</dbReference>
<dbReference type="STRING" id="763407.A0A163E984"/>
<keyword evidence="7" id="KW-0175">Coiled coil</keyword>
<evidence type="ECO:0000256" key="5">
    <source>
        <dbReference type="ARBA" id="ARBA00023125"/>
    </source>
</evidence>
<dbReference type="Gene3D" id="3.40.50.300">
    <property type="entry name" value="P-loop containing nucleotide triphosphate hydrolases"/>
    <property type="match status" value="1"/>
</dbReference>
<dbReference type="InterPro" id="IPR007695">
    <property type="entry name" value="DNA_mismatch_repair_MutS-lik_N"/>
</dbReference>
<comment type="similarity">
    <text evidence="1 6">Belongs to the DNA mismatch repair MutS family.</text>
</comment>
<dbReference type="AlphaFoldDB" id="A0A163E984"/>
<evidence type="ECO:0000256" key="6">
    <source>
        <dbReference type="RuleBase" id="RU003756"/>
    </source>
</evidence>
<dbReference type="SUPFAM" id="SSF52540">
    <property type="entry name" value="P-loop containing nucleoside triphosphate hydrolases"/>
    <property type="match status" value="1"/>
</dbReference>
<dbReference type="InterPro" id="IPR007696">
    <property type="entry name" value="DNA_mismatch_repair_MutS_core"/>
</dbReference>
<dbReference type="InterPro" id="IPR027417">
    <property type="entry name" value="P-loop_NTPase"/>
</dbReference>
<dbReference type="Pfam" id="PF05192">
    <property type="entry name" value="MutS_III"/>
    <property type="match status" value="1"/>
</dbReference>
<evidence type="ECO:0000256" key="7">
    <source>
        <dbReference type="SAM" id="Coils"/>
    </source>
</evidence>
<keyword evidence="5 6" id="KW-0238">DNA-binding</keyword>
<evidence type="ECO:0000256" key="1">
    <source>
        <dbReference type="ARBA" id="ARBA00006271"/>
    </source>
</evidence>
<organism evidence="9 10">
    <name type="scientific">Phycomyces blakesleeanus (strain ATCC 8743b / DSM 1359 / FGSC 10004 / NBRC 33097 / NRRL 1555)</name>
    <dbReference type="NCBI Taxonomy" id="763407"/>
    <lineage>
        <taxon>Eukaryota</taxon>
        <taxon>Fungi</taxon>
        <taxon>Fungi incertae sedis</taxon>
        <taxon>Mucoromycota</taxon>
        <taxon>Mucoromycotina</taxon>
        <taxon>Mucoromycetes</taxon>
        <taxon>Mucorales</taxon>
        <taxon>Phycomycetaceae</taxon>
        <taxon>Phycomyces</taxon>
    </lineage>
</organism>
<dbReference type="GeneID" id="28988962"/>